<name>A0ABY9YPX5_9GAMM</name>
<dbReference type="RefSeq" id="WP_311192116.1">
    <property type="nucleotide sequence ID" value="NZ_CP115541.1"/>
</dbReference>
<evidence type="ECO:0000256" key="1">
    <source>
        <dbReference type="SAM" id="MobiDB-lite"/>
    </source>
</evidence>
<dbReference type="Pfam" id="PF09392">
    <property type="entry name" value="T3SS_needle_F"/>
    <property type="match status" value="1"/>
</dbReference>
<dbReference type="InterPro" id="IPR037203">
    <property type="entry name" value="T3SS_needle-like_sf"/>
</dbReference>
<evidence type="ECO:0000313" key="2">
    <source>
        <dbReference type="EMBL" id="WNH52948.1"/>
    </source>
</evidence>
<dbReference type="EMBL" id="CP115541">
    <property type="protein sequence ID" value="WNH52948.1"/>
    <property type="molecule type" value="Genomic_DNA"/>
</dbReference>
<evidence type="ECO:0000313" key="3">
    <source>
        <dbReference type="Proteomes" id="UP001302072"/>
    </source>
</evidence>
<dbReference type="InterPro" id="IPR021123">
    <property type="entry name" value="T3SS_needle-like"/>
</dbReference>
<proteinExistence type="predicted"/>
<feature type="region of interest" description="Disordered" evidence="1">
    <location>
        <begin position="83"/>
        <end position="105"/>
    </location>
</feature>
<accession>A0ABY9YPX5</accession>
<gene>
    <name evidence="2" type="ORF">PDM29_01380</name>
</gene>
<protein>
    <submittedName>
        <fullName evidence="2">Uncharacterized protein</fullName>
    </submittedName>
</protein>
<dbReference type="Proteomes" id="UP001302072">
    <property type="component" value="Chromosome"/>
</dbReference>
<organism evidence="2 3">
    <name type="scientific">Stenotrophomonas oahuensis</name>
    <dbReference type="NCBI Taxonomy" id="3003271"/>
    <lineage>
        <taxon>Bacteria</taxon>
        <taxon>Pseudomonadati</taxon>
        <taxon>Pseudomonadota</taxon>
        <taxon>Gammaproteobacteria</taxon>
        <taxon>Lysobacterales</taxon>
        <taxon>Lysobacteraceae</taxon>
        <taxon>Stenotrophomonas</taxon>
    </lineage>
</organism>
<dbReference type="SUPFAM" id="SSF140129">
    <property type="entry name" value="MxiH-like"/>
    <property type="match status" value="1"/>
</dbReference>
<reference evidence="2 3" key="1">
    <citation type="submission" date="2022-12" db="EMBL/GenBank/DDBJ databases">
        <title>Two new species, Stenotrophomonas aracearum and Stenotrophomonas oahuensis, isolated from Anthurium (Araceae family) in Hawaii.</title>
        <authorList>
            <person name="Chunag S.C."/>
            <person name="Dobhal S."/>
            <person name="Alvarez A."/>
            <person name="Arif M."/>
        </authorList>
    </citation>
    <scope>NUCLEOTIDE SEQUENCE [LARGE SCALE GENOMIC DNA]</scope>
    <source>
        <strain evidence="2 3">A5586</strain>
    </source>
</reference>
<feature type="region of interest" description="Disordered" evidence="1">
    <location>
        <begin position="1"/>
        <end position="27"/>
    </location>
</feature>
<sequence length="105" mass="11744">MTVPTTKPGFNEPEIPEDPNRWKGWLSEHSQNFDDGVKQLKKELDAAFKAISGDKETGEDGDPTNPQLLANYQTKLSEYTTFRSLQSNSAKSLADMQKQNARNLG</sequence>
<keyword evidence="3" id="KW-1185">Reference proteome</keyword>
<dbReference type="Gene3D" id="1.20.58.90">
    <property type="match status" value="1"/>
</dbReference>